<evidence type="ECO:0000313" key="2">
    <source>
        <dbReference type="EMBL" id="KAH3812541.1"/>
    </source>
</evidence>
<keyword evidence="1" id="KW-0812">Transmembrane</keyword>
<accession>A0A9D4JH59</accession>
<keyword evidence="1" id="KW-1133">Transmembrane helix</keyword>
<dbReference type="EMBL" id="JAIWYP010000006">
    <property type="protein sequence ID" value="KAH3812541.1"/>
    <property type="molecule type" value="Genomic_DNA"/>
</dbReference>
<organism evidence="2 3">
    <name type="scientific">Dreissena polymorpha</name>
    <name type="common">Zebra mussel</name>
    <name type="synonym">Mytilus polymorpha</name>
    <dbReference type="NCBI Taxonomy" id="45954"/>
    <lineage>
        <taxon>Eukaryota</taxon>
        <taxon>Metazoa</taxon>
        <taxon>Spiralia</taxon>
        <taxon>Lophotrochozoa</taxon>
        <taxon>Mollusca</taxon>
        <taxon>Bivalvia</taxon>
        <taxon>Autobranchia</taxon>
        <taxon>Heteroconchia</taxon>
        <taxon>Euheterodonta</taxon>
        <taxon>Imparidentia</taxon>
        <taxon>Neoheterodontei</taxon>
        <taxon>Myida</taxon>
        <taxon>Dreissenoidea</taxon>
        <taxon>Dreissenidae</taxon>
        <taxon>Dreissena</taxon>
    </lineage>
</organism>
<reference evidence="2" key="1">
    <citation type="journal article" date="2019" name="bioRxiv">
        <title>The Genome of the Zebra Mussel, Dreissena polymorpha: A Resource for Invasive Species Research.</title>
        <authorList>
            <person name="McCartney M.A."/>
            <person name="Auch B."/>
            <person name="Kono T."/>
            <person name="Mallez S."/>
            <person name="Zhang Y."/>
            <person name="Obille A."/>
            <person name="Becker A."/>
            <person name="Abrahante J.E."/>
            <person name="Garbe J."/>
            <person name="Badalamenti J.P."/>
            <person name="Herman A."/>
            <person name="Mangelson H."/>
            <person name="Liachko I."/>
            <person name="Sullivan S."/>
            <person name="Sone E.D."/>
            <person name="Koren S."/>
            <person name="Silverstein K.A.T."/>
            <person name="Beckman K.B."/>
            <person name="Gohl D.M."/>
        </authorList>
    </citation>
    <scope>NUCLEOTIDE SEQUENCE</scope>
    <source>
        <strain evidence="2">Duluth1</strain>
        <tissue evidence="2">Whole animal</tissue>
    </source>
</reference>
<dbReference type="Proteomes" id="UP000828390">
    <property type="component" value="Unassembled WGS sequence"/>
</dbReference>
<feature type="transmembrane region" description="Helical" evidence="1">
    <location>
        <begin position="32"/>
        <end position="52"/>
    </location>
</feature>
<evidence type="ECO:0000256" key="1">
    <source>
        <dbReference type="SAM" id="Phobius"/>
    </source>
</evidence>
<keyword evidence="1" id="KW-0472">Membrane</keyword>
<reference evidence="2" key="2">
    <citation type="submission" date="2020-11" db="EMBL/GenBank/DDBJ databases">
        <authorList>
            <person name="McCartney M.A."/>
            <person name="Auch B."/>
            <person name="Kono T."/>
            <person name="Mallez S."/>
            <person name="Becker A."/>
            <person name="Gohl D.M."/>
            <person name="Silverstein K.A.T."/>
            <person name="Koren S."/>
            <person name="Bechman K.B."/>
            <person name="Herman A."/>
            <person name="Abrahante J.E."/>
            <person name="Garbe J."/>
        </authorList>
    </citation>
    <scope>NUCLEOTIDE SEQUENCE</scope>
    <source>
        <strain evidence="2">Duluth1</strain>
        <tissue evidence="2">Whole animal</tissue>
    </source>
</reference>
<evidence type="ECO:0000313" key="3">
    <source>
        <dbReference type="Proteomes" id="UP000828390"/>
    </source>
</evidence>
<comment type="caution">
    <text evidence="2">The sequence shown here is derived from an EMBL/GenBank/DDBJ whole genome shotgun (WGS) entry which is preliminary data.</text>
</comment>
<name>A0A9D4JH59_DREPO</name>
<keyword evidence="3" id="KW-1185">Reference proteome</keyword>
<dbReference type="AlphaFoldDB" id="A0A9D4JH59"/>
<sequence length="55" mass="5814">MSPHACVSPLSQLRAAVSPLLPACHGCQSQCLLLPSLSLLLTSLTLLLLPYVKSK</sequence>
<gene>
    <name evidence="2" type="ORF">DPMN_140976</name>
</gene>
<proteinExistence type="predicted"/>
<protein>
    <submittedName>
        <fullName evidence="2">Uncharacterized protein</fullName>
    </submittedName>
</protein>